<organism evidence="2">
    <name type="scientific">Cellulosimicrobium sp. ES-005</name>
    <dbReference type="NCBI Taxonomy" id="3163031"/>
    <lineage>
        <taxon>Bacteria</taxon>
        <taxon>Bacillati</taxon>
        <taxon>Actinomycetota</taxon>
        <taxon>Actinomycetes</taxon>
        <taxon>Micrococcales</taxon>
        <taxon>Promicromonosporaceae</taxon>
        <taxon>Cellulosimicrobium</taxon>
    </lineage>
</organism>
<evidence type="ECO:0000256" key="1">
    <source>
        <dbReference type="SAM" id="MobiDB-lite"/>
    </source>
</evidence>
<dbReference type="EMBL" id="CP159290">
    <property type="protein sequence ID" value="XCH30206.1"/>
    <property type="molecule type" value="Genomic_DNA"/>
</dbReference>
<proteinExistence type="predicted"/>
<dbReference type="InterPro" id="IPR046275">
    <property type="entry name" value="DUF6308"/>
</dbReference>
<sequence>MTSTLNVPDVLTPSLRDEAVDHLRRYFAPVDGTTGWSGSRFERLAGGGDRPETADRFTADDLVAVSLLSVNVPPHGALQLLETRADEFGELLAEIPPDLDLVDVESIPDGWAPRRLWEALRDIRGIGWVTAGKLLARKRPRLIPVYDTVVRAAVKPTGSFWEALRAELRADDRALHRHLVSLRDEAGIGGDISALRVLDVVVWMHHRYLEPTADHAGRTGSPYGASTAGFRPASTPAPA</sequence>
<accession>A0AAU8G1Z4</accession>
<gene>
    <name evidence="2" type="ORF">ABRQ22_00470</name>
</gene>
<feature type="region of interest" description="Disordered" evidence="1">
    <location>
        <begin position="215"/>
        <end position="239"/>
    </location>
</feature>
<dbReference type="Pfam" id="PF19827">
    <property type="entry name" value="DUF6308"/>
    <property type="match status" value="1"/>
</dbReference>
<protein>
    <submittedName>
        <fullName evidence="2">DUF6308 family protein</fullName>
    </submittedName>
</protein>
<dbReference type="RefSeq" id="WP_353708199.1">
    <property type="nucleotide sequence ID" value="NZ_CP159290.1"/>
</dbReference>
<dbReference type="AlphaFoldDB" id="A0AAU8G1Z4"/>
<evidence type="ECO:0000313" key="2">
    <source>
        <dbReference type="EMBL" id="XCH30206.1"/>
    </source>
</evidence>
<reference evidence="2" key="1">
    <citation type="submission" date="2024-06" db="EMBL/GenBank/DDBJ databases">
        <title>Complete genome sequence of the cellulolytic actinobacterium, Cellulosimicrobium ES-005.</title>
        <authorList>
            <person name="Matthews C.T."/>
            <person name="Underwood K.D."/>
            <person name="Ghanchi K.M."/>
            <person name="Fields S.D."/>
            <person name="Gardner S.G."/>
        </authorList>
    </citation>
    <scope>NUCLEOTIDE SEQUENCE</scope>
    <source>
        <strain evidence="2">ES-005</strain>
    </source>
</reference>
<name>A0AAU8G1Z4_9MICO</name>